<dbReference type="SUPFAM" id="SSF69318">
    <property type="entry name" value="Integrin alpha N-terminal domain"/>
    <property type="match status" value="2"/>
</dbReference>
<evidence type="ECO:0000313" key="4">
    <source>
        <dbReference type="Proteomes" id="UP000659388"/>
    </source>
</evidence>
<dbReference type="Gene3D" id="2.60.40.10">
    <property type="entry name" value="Immunoglobulins"/>
    <property type="match status" value="1"/>
</dbReference>
<dbReference type="Proteomes" id="UP000659388">
    <property type="component" value="Unassembled WGS sequence"/>
</dbReference>
<feature type="signal peptide" evidence="2">
    <location>
        <begin position="1"/>
        <end position="19"/>
    </location>
</feature>
<organism evidence="3 4">
    <name type="scientific">Fulvivirga sediminis</name>
    <dbReference type="NCBI Taxonomy" id="2803949"/>
    <lineage>
        <taxon>Bacteria</taxon>
        <taxon>Pseudomonadati</taxon>
        <taxon>Bacteroidota</taxon>
        <taxon>Cytophagia</taxon>
        <taxon>Cytophagales</taxon>
        <taxon>Fulvivirgaceae</taxon>
        <taxon>Fulvivirga</taxon>
    </lineage>
</organism>
<keyword evidence="4" id="KW-1185">Reference proteome</keyword>
<dbReference type="InterPro" id="IPR013783">
    <property type="entry name" value="Ig-like_fold"/>
</dbReference>
<comment type="caution">
    <text evidence="3">The sequence shown here is derived from an EMBL/GenBank/DDBJ whole genome shotgun (WGS) entry which is preliminary data.</text>
</comment>
<dbReference type="EMBL" id="JAESIY010000007">
    <property type="protein sequence ID" value="MBL3657312.1"/>
    <property type="molecule type" value="Genomic_DNA"/>
</dbReference>
<accession>A0A937K217</accession>
<dbReference type="RefSeq" id="WP_202245092.1">
    <property type="nucleotide sequence ID" value="NZ_JAESIY010000007.1"/>
</dbReference>
<evidence type="ECO:0000256" key="2">
    <source>
        <dbReference type="SAM" id="SignalP"/>
    </source>
</evidence>
<proteinExistence type="predicted"/>
<protein>
    <submittedName>
        <fullName evidence="3">Gliding motility-associated C-terminal domain-containing protein</fullName>
    </submittedName>
</protein>
<dbReference type="Pfam" id="PF13585">
    <property type="entry name" value="CHU_C"/>
    <property type="match status" value="1"/>
</dbReference>
<dbReference type="InterPro" id="IPR013517">
    <property type="entry name" value="FG-GAP"/>
</dbReference>
<name>A0A937K217_9BACT</name>
<reference evidence="3" key="1">
    <citation type="submission" date="2021-01" db="EMBL/GenBank/DDBJ databases">
        <title>Fulvivirga kasyanovii gen. nov., sp nov., a novel member of the phylum Bacteroidetes isolated from seawater in a mussel farm.</title>
        <authorList>
            <person name="Zhao L.-H."/>
            <person name="Wang Z.-J."/>
        </authorList>
    </citation>
    <scope>NUCLEOTIDE SEQUENCE</scope>
    <source>
        <strain evidence="3">2943</strain>
    </source>
</reference>
<keyword evidence="1 2" id="KW-0732">Signal</keyword>
<dbReference type="InterPro" id="IPR028994">
    <property type="entry name" value="Integrin_alpha_N"/>
</dbReference>
<gene>
    <name evidence="3" type="ORF">JL102_14290</name>
</gene>
<sequence>MKKLVILLSLLLAATGGFAQEVCNNGIDDDGDGFIDCYDPDCSDNDDCNGFYFGNDATCEVEPNSFPDFAMALDFQSADQTADHLGRIAIGDLDGDGIPEIVTKSRTGRRITILDGQTGAVKNVTRTPRDLMWYVNIGNVPNPNNSYPESCGEIFSVETGYYITAYNCQLQELWRTERFSNDPVHTSLADFNGDGQVELYYKNEIRNASTGEVLVAGTPNTWRDLNGGPVAVDILGDEDLELVIGDKIYSVDLVAGTLTLERQMPAFYRPKITEAATSIADYNQDGYLDVITTGRMEYGGWRHGDYTTVYFWDVHNNTVRTYQDPSYNWRNGTGRLNIGDLDGDGKLNVSYVTGGYLYALKEDFTLHWKKSIKEETSGYTGCTLFDFNGDGKMEIVYRDEEYLYIINGDGTVNTAKKCISRTNVDYPIVADVDADGSTEICVACATNDNMTRGQFNDNSNWIYGQVRVYKSDTEPWVPARRLWNQHAYFNVNVNNDLTIPIRQQKHHLIWSNGTCSDGDRRPLNGFLNQSPYLNSYGCPTYARPDLEIVDGSLTVEPPSCPEMDFKISFRVTNTGDNDLTGELPITFYQNNPQTNETVRLSTEYFTFNNFRVGDIYEVNDLTVTGPGSAFTLFVVLNDNGTTVPLPDPFKGNTDFLECNYDNIVSAEVNPIPFEISVATTPDIRCSPTASPNGTARAFRLEGSTEVTSEYDFYWFNPGNDINGTPDYEGAVYTGIPSGTYSVYAVHKTAQCDSEIQGVVTVGSETRPILAQIEENRGDNNCASPNGRLTVNVFDENGVKQPQGKYTYEWYVGDLTSGEVIGTSHTINSLTGGLSYTVIVTEKLTGCSTIESMNVTDNRVRSLVTATATDISCSNANSGTVSANVAGNTTDYDFEWYYASTPLPTPNATGANLSNLPQGDYTVIAFDKNTGCSTDTVTVTINQTVPPVAQVVKISDNFSCDDLQPLGSAEASATSGTAPYTYEWYEGQNTIGTAVANTATVNNFAKGIYTVKVIDANGCFDTAEVIIDNDITIPQISIDNKTDVTQCAPFNGSITVGVDENGTSGDVSNYTFYYYEGPSVKATPDFTETSNVLSNLEARTYTVQAVNNVSFCAASNIETVTIEAPVIRIEVDATASSFPNDCSEDSGVLAINVSPSSADYDISWYEGNVDPATVTPFLQGTNEFTATSLTSGNYTVLARNLVTHCEETAVFYMPKNDGHQLDLDIVSTASYCSDDNGSITVTLKPTSILGYDESSYAIFLYEGDDVIGTVYRTENGVAGTTNYTFNNLPSGNYSVTARPFDPAIAACEDPIVRAEIELIVEYPSIRATTLNENTFCSGASTDGNGEIIIEIDGGSRPLSEFDVVWYKGENNSTPIDPAYVSSSDHLINLPAGYYTVEVEDISQYRRCLTSRTYRIYDNPPTISVPRGDLSITNIISCDPSNNGSYVEVTRILEDNADANLADYSYQWFDPNSVQIPVPAGQNFIDRLAQAGTYSVTVVNNINNCSAARIEFTIEDETINNPSITLVDFSNPSQCLFPTPQIGQLEVLASGTSTSGYTYEWFNGTTTSAAPLNPSNVTGANGETATNLDANSLYTVRVTNNDSYCTATETYRMGIEIKEVTIEGSAIDVTNCATNSNGSVFAAITSGASNDYTYEWTNVSLGNSLGKEWDNIPAGQYTVVATSNTDPVNCISNPLTLTVQENLVMPVPVAEAFAPITVCDENYADGAARVSVAGTVVGYTFQWFEGTEIDTETAPTAFTGPEVSKLKASIPYTVLATDNITQCSGTDDVQVGINLPAAFIPTIKIEAHDIGCYEVPRGMLSASVDSSTVGYSFTWYEGKEPTGPPIGTSERLRNLPEGFYTVVAKNNESHCTGIATAQILHEETYPEFTFSIVNPDCSTPNGAITLVPTSTVDIARVIWTKEGGDPADSTAVLNRGFILADIGGGIYTVHVYSSTQCYVSEDVEILGNPTPHRGIARRSGYGNDRFYIDCIENFEESIVKIFNRAGTLVYETEGYDNENNFFNGVSNKGISVMGTDLPDGTYFYIIDKRNGTKPLAGYLEIVN</sequence>
<evidence type="ECO:0000256" key="1">
    <source>
        <dbReference type="ARBA" id="ARBA00022729"/>
    </source>
</evidence>
<evidence type="ECO:0000313" key="3">
    <source>
        <dbReference type="EMBL" id="MBL3657312.1"/>
    </source>
</evidence>
<dbReference type="Pfam" id="PF13517">
    <property type="entry name" value="FG-GAP_3"/>
    <property type="match status" value="1"/>
</dbReference>
<feature type="chain" id="PRO_5037312255" evidence="2">
    <location>
        <begin position="20"/>
        <end position="2061"/>
    </location>
</feature>